<reference evidence="1" key="1">
    <citation type="journal article" date="2013" name="Appl. Environ. Microbiol.">
        <title>Functional screening of a metagenomic library reveals operons responsible for enhanced intestinal colonization by gut commensal microbes.</title>
        <authorList>
            <person name="Yoon M.Y."/>
            <person name="Lee K.M."/>
            <person name="Yoon Y."/>
            <person name="Go J."/>
            <person name="Park Y."/>
            <person name="Cho Y.J."/>
            <person name="Tannock G.W."/>
            <person name="Yoon S.S."/>
        </authorList>
    </citation>
    <scope>NUCLEOTIDE SEQUENCE</scope>
</reference>
<gene>
    <name evidence="1" type="ORF">metaSSY_00900</name>
</gene>
<evidence type="ECO:0000313" key="1">
    <source>
        <dbReference type="EMBL" id="AGK84844.1"/>
    </source>
</evidence>
<organism evidence="1">
    <name type="scientific">uncultured bacterium BAC25G1</name>
    <dbReference type="NCBI Taxonomy" id="1329523"/>
    <lineage>
        <taxon>Bacteria</taxon>
        <taxon>environmental samples</taxon>
    </lineage>
</organism>
<accession>R4JC37</accession>
<sequence>MAITAGMEDLCVPVESLLMDMAVRMAMAIIPENTMADQ</sequence>
<dbReference type="AlphaFoldDB" id="R4JC37"/>
<proteinExistence type="predicted"/>
<protein>
    <submittedName>
        <fullName evidence="1">Uncharacterized protein</fullName>
    </submittedName>
</protein>
<dbReference type="EMBL" id="KC595277">
    <property type="protein sequence ID" value="AGK84844.1"/>
    <property type="molecule type" value="Genomic_DNA"/>
</dbReference>
<name>R4JC37_9BACT</name>